<dbReference type="EMBL" id="HBUE01120337">
    <property type="protein sequence ID" value="CAG6492180.1"/>
    <property type="molecule type" value="Transcribed_RNA"/>
</dbReference>
<protein>
    <submittedName>
        <fullName evidence="2">(northern house mosquito) hypothetical protein</fullName>
    </submittedName>
</protein>
<reference evidence="2" key="1">
    <citation type="submission" date="2021-05" db="EMBL/GenBank/DDBJ databases">
        <authorList>
            <person name="Alioto T."/>
            <person name="Alioto T."/>
            <person name="Gomez Garrido J."/>
        </authorList>
    </citation>
    <scope>NUCLEOTIDE SEQUENCE</scope>
</reference>
<proteinExistence type="predicted"/>
<sequence length="120" mass="13722">MMMCEKTNFHHPPPPYKTRNKFLPPSGCPFAGVASPKSVIRWGGQPGKIDPKGRRWPRTPPLQSASRPPRQREREHQKVLTFLHTLTLIHLQVRASPRFGMGSSKLVEQSWFPRENGLFA</sequence>
<dbReference type="AlphaFoldDB" id="A0A8D8G2M3"/>
<organism evidence="2">
    <name type="scientific">Culex pipiens</name>
    <name type="common">House mosquito</name>
    <dbReference type="NCBI Taxonomy" id="7175"/>
    <lineage>
        <taxon>Eukaryota</taxon>
        <taxon>Metazoa</taxon>
        <taxon>Ecdysozoa</taxon>
        <taxon>Arthropoda</taxon>
        <taxon>Hexapoda</taxon>
        <taxon>Insecta</taxon>
        <taxon>Pterygota</taxon>
        <taxon>Neoptera</taxon>
        <taxon>Endopterygota</taxon>
        <taxon>Diptera</taxon>
        <taxon>Nematocera</taxon>
        <taxon>Culicoidea</taxon>
        <taxon>Culicidae</taxon>
        <taxon>Culicinae</taxon>
        <taxon>Culicini</taxon>
        <taxon>Culex</taxon>
        <taxon>Culex</taxon>
    </lineage>
</organism>
<evidence type="ECO:0000313" key="2">
    <source>
        <dbReference type="EMBL" id="CAG6492180.1"/>
    </source>
</evidence>
<accession>A0A8D8G2M3</accession>
<name>A0A8D8G2M3_CULPI</name>
<feature type="region of interest" description="Disordered" evidence="1">
    <location>
        <begin position="42"/>
        <end position="75"/>
    </location>
</feature>
<evidence type="ECO:0000256" key="1">
    <source>
        <dbReference type="SAM" id="MobiDB-lite"/>
    </source>
</evidence>